<organism evidence="2">
    <name type="scientific">marine sediment metagenome</name>
    <dbReference type="NCBI Taxonomy" id="412755"/>
    <lineage>
        <taxon>unclassified sequences</taxon>
        <taxon>metagenomes</taxon>
        <taxon>ecological metagenomes</taxon>
    </lineage>
</organism>
<feature type="non-terminal residue" evidence="2">
    <location>
        <position position="1"/>
    </location>
</feature>
<dbReference type="AlphaFoldDB" id="X0Z364"/>
<gene>
    <name evidence="2" type="ORF">S01H4_17638</name>
</gene>
<feature type="region of interest" description="Disordered" evidence="1">
    <location>
        <begin position="1"/>
        <end position="40"/>
    </location>
</feature>
<evidence type="ECO:0000256" key="1">
    <source>
        <dbReference type="SAM" id="MobiDB-lite"/>
    </source>
</evidence>
<evidence type="ECO:0000313" key="2">
    <source>
        <dbReference type="EMBL" id="GAG63414.1"/>
    </source>
</evidence>
<accession>X0Z364</accession>
<reference evidence="2" key="1">
    <citation type="journal article" date="2014" name="Front. Microbiol.">
        <title>High frequency of phylogenetically diverse reductive dehalogenase-homologous genes in deep subseafloor sedimentary metagenomes.</title>
        <authorList>
            <person name="Kawai M."/>
            <person name="Futagami T."/>
            <person name="Toyoda A."/>
            <person name="Takaki Y."/>
            <person name="Nishi S."/>
            <person name="Hori S."/>
            <person name="Arai W."/>
            <person name="Tsubouchi T."/>
            <person name="Morono Y."/>
            <person name="Uchiyama I."/>
            <person name="Ito T."/>
            <person name="Fujiyama A."/>
            <person name="Inagaki F."/>
            <person name="Takami H."/>
        </authorList>
    </citation>
    <scope>NUCLEOTIDE SEQUENCE</scope>
    <source>
        <strain evidence="2">Expedition CK06-06</strain>
    </source>
</reference>
<proteinExistence type="predicted"/>
<sequence length="40" mass="4616">DEMSYTAGTKKRKEPQLYSQQEQQHDTQPEAGYGHSYLGK</sequence>
<protein>
    <submittedName>
        <fullName evidence="2">Uncharacterized protein</fullName>
    </submittedName>
</protein>
<dbReference type="EMBL" id="BART01007782">
    <property type="protein sequence ID" value="GAG63414.1"/>
    <property type="molecule type" value="Genomic_DNA"/>
</dbReference>
<comment type="caution">
    <text evidence="2">The sequence shown here is derived from an EMBL/GenBank/DDBJ whole genome shotgun (WGS) entry which is preliminary data.</text>
</comment>
<name>X0Z364_9ZZZZ</name>